<keyword evidence="1" id="KW-0812">Transmembrane</keyword>
<evidence type="ECO:0000256" key="1">
    <source>
        <dbReference type="SAM" id="Phobius"/>
    </source>
</evidence>
<gene>
    <name evidence="2" type="ORF">ACFS7Z_05470</name>
</gene>
<name>A0ABW6BPP3_9BACT</name>
<evidence type="ECO:0000313" key="2">
    <source>
        <dbReference type="EMBL" id="MFD2999798.1"/>
    </source>
</evidence>
<dbReference type="PROSITE" id="PS51257">
    <property type="entry name" value="PROKAR_LIPOPROTEIN"/>
    <property type="match status" value="1"/>
</dbReference>
<keyword evidence="3" id="KW-1185">Reference proteome</keyword>
<evidence type="ECO:0000313" key="3">
    <source>
        <dbReference type="Proteomes" id="UP001597641"/>
    </source>
</evidence>
<dbReference type="Proteomes" id="UP001597641">
    <property type="component" value="Unassembled WGS sequence"/>
</dbReference>
<protein>
    <submittedName>
        <fullName evidence="2">Uncharacterized protein</fullName>
    </submittedName>
</protein>
<sequence length="57" mass="6735">MNQRLVNIILLSLSCVVMVIGAHRSMEEDDFIGNYWLFMIGLVLYMLYYYRKKKNGA</sequence>
<organism evidence="2 3">
    <name type="scientific">Pontibacter toksunensis</name>
    <dbReference type="NCBI Taxonomy" id="1332631"/>
    <lineage>
        <taxon>Bacteria</taxon>
        <taxon>Pseudomonadati</taxon>
        <taxon>Bacteroidota</taxon>
        <taxon>Cytophagia</taxon>
        <taxon>Cytophagales</taxon>
        <taxon>Hymenobacteraceae</taxon>
        <taxon>Pontibacter</taxon>
    </lineage>
</organism>
<comment type="caution">
    <text evidence="2">The sequence shown here is derived from an EMBL/GenBank/DDBJ whole genome shotgun (WGS) entry which is preliminary data.</text>
</comment>
<proteinExistence type="predicted"/>
<keyword evidence="1" id="KW-1133">Transmembrane helix</keyword>
<reference evidence="3" key="1">
    <citation type="journal article" date="2019" name="Int. J. Syst. Evol. Microbiol.">
        <title>The Global Catalogue of Microorganisms (GCM) 10K type strain sequencing project: providing services to taxonomists for standard genome sequencing and annotation.</title>
        <authorList>
            <consortium name="The Broad Institute Genomics Platform"/>
            <consortium name="The Broad Institute Genome Sequencing Center for Infectious Disease"/>
            <person name="Wu L."/>
            <person name="Ma J."/>
        </authorList>
    </citation>
    <scope>NUCLEOTIDE SEQUENCE [LARGE SCALE GENOMIC DNA]</scope>
    <source>
        <strain evidence="3">KCTC 23984</strain>
    </source>
</reference>
<dbReference type="EMBL" id="JBHUOX010000003">
    <property type="protein sequence ID" value="MFD2999798.1"/>
    <property type="molecule type" value="Genomic_DNA"/>
</dbReference>
<keyword evidence="1" id="KW-0472">Membrane</keyword>
<feature type="transmembrane region" description="Helical" evidence="1">
    <location>
        <begin position="31"/>
        <end position="50"/>
    </location>
</feature>
<accession>A0ABW6BPP3</accession>
<dbReference type="RefSeq" id="WP_377482081.1">
    <property type="nucleotide sequence ID" value="NZ_JBHUOX010000003.1"/>
</dbReference>